<comment type="caution">
    <text evidence="1">The sequence shown here is derived from an EMBL/GenBank/DDBJ whole genome shotgun (WGS) entry which is preliminary data.</text>
</comment>
<dbReference type="EMBL" id="PVTF01000005">
    <property type="protein sequence ID" value="PRY41717.1"/>
    <property type="molecule type" value="Genomic_DNA"/>
</dbReference>
<dbReference type="AlphaFoldDB" id="A0A2T0T7S7"/>
<organism evidence="1 2">
    <name type="scientific">Umezawaea tangerina</name>
    <dbReference type="NCBI Taxonomy" id="84725"/>
    <lineage>
        <taxon>Bacteria</taxon>
        <taxon>Bacillati</taxon>
        <taxon>Actinomycetota</taxon>
        <taxon>Actinomycetes</taxon>
        <taxon>Pseudonocardiales</taxon>
        <taxon>Pseudonocardiaceae</taxon>
        <taxon>Umezawaea</taxon>
    </lineage>
</organism>
<gene>
    <name evidence="1" type="ORF">CLV43_105476</name>
</gene>
<proteinExistence type="predicted"/>
<sequence>MKEAAADSVVVELIEWLVRNPDAGDRIEAVAKKISNEVVAALDHSVDTAKRAERRKKLAASHFWCDILAGIAKTLNDIQEEIDKVIAQVPKLVISAINTSSTIGTATVELAVEKTWEQIKELDFVKTALQLHDLSEPVRAVRMLAIMICPAPERHEAVIKHCVKPLVGDQVHSLTKQRLETALPAAWLD</sequence>
<evidence type="ECO:0000313" key="2">
    <source>
        <dbReference type="Proteomes" id="UP000239494"/>
    </source>
</evidence>
<evidence type="ECO:0000313" key="1">
    <source>
        <dbReference type="EMBL" id="PRY41717.1"/>
    </source>
</evidence>
<name>A0A2T0T7S7_9PSEU</name>
<keyword evidence="2" id="KW-1185">Reference proteome</keyword>
<dbReference type="Proteomes" id="UP000239494">
    <property type="component" value="Unassembled WGS sequence"/>
</dbReference>
<accession>A0A2T0T7S7</accession>
<reference evidence="1 2" key="1">
    <citation type="submission" date="2018-03" db="EMBL/GenBank/DDBJ databases">
        <title>Genomic Encyclopedia of Archaeal and Bacterial Type Strains, Phase II (KMG-II): from individual species to whole genera.</title>
        <authorList>
            <person name="Goeker M."/>
        </authorList>
    </citation>
    <scope>NUCLEOTIDE SEQUENCE [LARGE SCALE GENOMIC DNA]</scope>
    <source>
        <strain evidence="1 2">DSM 44720</strain>
    </source>
</reference>
<protein>
    <submittedName>
        <fullName evidence="1">Uncharacterized protein</fullName>
    </submittedName>
</protein>